<gene>
    <name evidence="1" type="ORF">NDU88_001507</name>
</gene>
<dbReference type="EMBL" id="JANPWB010000002">
    <property type="protein sequence ID" value="KAJ1206097.1"/>
    <property type="molecule type" value="Genomic_DNA"/>
</dbReference>
<dbReference type="Proteomes" id="UP001066276">
    <property type="component" value="Chromosome 1_2"/>
</dbReference>
<dbReference type="AlphaFoldDB" id="A0AAV7VZP9"/>
<reference evidence="1" key="1">
    <citation type="journal article" date="2022" name="bioRxiv">
        <title>Sequencing and chromosome-scale assembly of the giantPleurodeles waltlgenome.</title>
        <authorList>
            <person name="Brown T."/>
            <person name="Elewa A."/>
            <person name="Iarovenko S."/>
            <person name="Subramanian E."/>
            <person name="Araus A.J."/>
            <person name="Petzold A."/>
            <person name="Susuki M."/>
            <person name="Suzuki K.-i.T."/>
            <person name="Hayashi T."/>
            <person name="Toyoda A."/>
            <person name="Oliveira C."/>
            <person name="Osipova E."/>
            <person name="Leigh N.D."/>
            <person name="Simon A."/>
            <person name="Yun M.H."/>
        </authorList>
    </citation>
    <scope>NUCLEOTIDE SEQUENCE</scope>
    <source>
        <strain evidence="1">20211129_DDA</strain>
        <tissue evidence="1">Liver</tissue>
    </source>
</reference>
<evidence type="ECO:0000313" key="2">
    <source>
        <dbReference type="Proteomes" id="UP001066276"/>
    </source>
</evidence>
<keyword evidence="2" id="KW-1185">Reference proteome</keyword>
<accession>A0AAV7VZP9</accession>
<protein>
    <submittedName>
        <fullName evidence="1">Uncharacterized protein</fullName>
    </submittedName>
</protein>
<evidence type="ECO:0000313" key="1">
    <source>
        <dbReference type="EMBL" id="KAJ1206097.1"/>
    </source>
</evidence>
<organism evidence="1 2">
    <name type="scientific">Pleurodeles waltl</name>
    <name type="common">Iberian ribbed newt</name>
    <dbReference type="NCBI Taxonomy" id="8319"/>
    <lineage>
        <taxon>Eukaryota</taxon>
        <taxon>Metazoa</taxon>
        <taxon>Chordata</taxon>
        <taxon>Craniata</taxon>
        <taxon>Vertebrata</taxon>
        <taxon>Euteleostomi</taxon>
        <taxon>Amphibia</taxon>
        <taxon>Batrachia</taxon>
        <taxon>Caudata</taxon>
        <taxon>Salamandroidea</taxon>
        <taxon>Salamandridae</taxon>
        <taxon>Pleurodelinae</taxon>
        <taxon>Pleurodeles</taxon>
    </lineage>
</organism>
<sequence>MTNEFVGTEEEMWKKGDAEDVLLQECKNYLRCGWPDKKRLSEEFIVFHKIKDELEIENELLFKNGETLTGCGVENEYHVRNDVEDVRSDEVSYHDDVSVESDTVLNRDSEMLTMPKGIGAVEDYLRFLQMELKQQQKEKKAL</sequence>
<proteinExistence type="predicted"/>
<name>A0AAV7VZP9_PLEWA</name>
<comment type="caution">
    <text evidence="1">The sequence shown here is derived from an EMBL/GenBank/DDBJ whole genome shotgun (WGS) entry which is preliminary data.</text>
</comment>